<evidence type="ECO:0000256" key="8">
    <source>
        <dbReference type="ARBA" id="ARBA00047928"/>
    </source>
</evidence>
<evidence type="ECO:0000256" key="1">
    <source>
        <dbReference type="ARBA" id="ARBA00004191"/>
    </source>
</evidence>
<evidence type="ECO:0000256" key="4">
    <source>
        <dbReference type="ARBA" id="ARBA00013229"/>
    </source>
</evidence>
<evidence type="ECO:0000259" key="11">
    <source>
        <dbReference type="Pfam" id="PF01095"/>
    </source>
</evidence>
<comment type="subcellular location">
    <subcellularLocation>
        <location evidence="1">Secreted</location>
        <location evidence="1">Cell wall</location>
    </subcellularLocation>
</comment>
<evidence type="ECO:0000313" key="13">
    <source>
        <dbReference type="Proteomes" id="UP001141253"/>
    </source>
</evidence>
<evidence type="ECO:0000256" key="5">
    <source>
        <dbReference type="ARBA" id="ARBA00022512"/>
    </source>
</evidence>
<dbReference type="InterPro" id="IPR011050">
    <property type="entry name" value="Pectin_lyase_fold/virulence"/>
</dbReference>
<comment type="similarity">
    <text evidence="3">Belongs to the pectinesterase family.</text>
</comment>
<dbReference type="Proteomes" id="UP001141253">
    <property type="component" value="Chromosome 18"/>
</dbReference>
<dbReference type="PANTHER" id="PTHR31321">
    <property type="entry name" value="ACYL-COA THIOESTER HYDROLASE YBHC-RELATED"/>
    <property type="match status" value="1"/>
</dbReference>
<feature type="active site" evidence="9">
    <location>
        <position position="242"/>
    </location>
</feature>
<keyword evidence="10" id="KW-0732">Signal</keyword>
<dbReference type="EC" id="3.1.1.11" evidence="4 10"/>
<evidence type="ECO:0000256" key="9">
    <source>
        <dbReference type="PROSITE-ProRule" id="PRU10040"/>
    </source>
</evidence>
<evidence type="ECO:0000313" key="12">
    <source>
        <dbReference type="EMBL" id="KAJ6355645.1"/>
    </source>
</evidence>
<feature type="domain" description="Pectinesterase catalytic" evidence="11">
    <location>
        <begin position="83"/>
        <end position="253"/>
    </location>
</feature>
<evidence type="ECO:0000256" key="10">
    <source>
        <dbReference type="RuleBase" id="RU000589"/>
    </source>
</evidence>
<name>A0ABQ9AT99_9ROSI</name>
<evidence type="ECO:0000256" key="2">
    <source>
        <dbReference type="ARBA" id="ARBA00005184"/>
    </source>
</evidence>
<keyword evidence="7 10" id="KW-0063">Aspartyl esterase</keyword>
<dbReference type="PANTHER" id="PTHR31321:SF57">
    <property type="entry name" value="PECTINESTERASE 53-RELATED"/>
    <property type="match status" value="1"/>
</dbReference>
<proteinExistence type="inferred from homology"/>
<evidence type="ECO:0000256" key="6">
    <source>
        <dbReference type="ARBA" id="ARBA00022801"/>
    </source>
</evidence>
<dbReference type="Pfam" id="PF01095">
    <property type="entry name" value="Pectinesterase"/>
    <property type="match status" value="1"/>
</dbReference>
<comment type="pathway">
    <text evidence="2 10">Glycan metabolism; pectin degradation; 2-dehydro-3-deoxy-D-gluconate from pectin: step 1/5.</text>
</comment>
<dbReference type="PROSITE" id="PS00503">
    <property type="entry name" value="PECTINESTERASE_2"/>
    <property type="match status" value="1"/>
</dbReference>
<sequence length="259" mass="28220">MSACRDNSVYVFVVVLLLNSGQTLCHTKGLRTGNSGRAPPVINASRVQFSEQQFMKWVTFVGSLKHSVFRAAKNKIFPAYTLIVAKNPSLGDFTTIQEAIDSLPFINLVRVIIKIRAGVYTEKVNIPPLKSFITIEGAGADNTIVQWGDTAQTPGARGQPMGTYGSATFAVNSPFFIAKNITFKNTTPLPAPGAMGKQAVALRISADTAAFLGCKFLGAQDTLYDHLGRHYYKDCYIEGSVDFIFGNGLSLFEVRILHD</sequence>
<gene>
    <name evidence="12" type="ORF">OIU77_006099</name>
</gene>
<feature type="chain" id="PRO_5044982690" description="Pectinesterase" evidence="10">
    <location>
        <begin position="26"/>
        <end position="259"/>
    </location>
</feature>
<organism evidence="12 13">
    <name type="scientific">Salix suchowensis</name>
    <dbReference type="NCBI Taxonomy" id="1278906"/>
    <lineage>
        <taxon>Eukaryota</taxon>
        <taxon>Viridiplantae</taxon>
        <taxon>Streptophyta</taxon>
        <taxon>Embryophyta</taxon>
        <taxon>Tracheophyta</taxon>
        <taxon>Spermatophyta</taxon>
        <taxon>Magnoliopsida</taxon>
        <taxon>eudicotyledons</taxon>
        <taxon>Gunneridae</taxon>
        <taxon>Pentapetalae</taxon>
        <taxon>rosids</taxon>
        <taxon>fabids</taxon>
        <taxon>Malpighiales</taxon>
        <taxon>Salicaceae</taxon>
        <taxon>Saliceae</taxon>
        <taxon>Salix</taxon>
    </lineage>
</organism>
<dbReference type="InterPro" id="IPR033131">
    <property type="entry name" value="Pectinesterase_Asp_AS"/>
</dbReference>
<feature type="signal peptide" evidence="10">
    <location>
        <begin position="1"/>
        <end position="25"/>
    </location>
</feature>
<accession>A0ABQ9AT99</accession>
<protein>
    <recommendedName>
        <fullName evidence="4 10">Pectinesterase</fullName>
        <ecNumber evidence="4 10">3.1.1.11</ecNumber>
    </recommendedName>
</protein>
<keyword evidence="13" id="KW-1185">Reference proteome</keyword>
<evidence type="ECO:0000256" key="3">
    <source>
        <dbReference type="ARBA" id="ARBA00008891"/>
    </source>
</evidence>
<dbReference type="SUPFAM" id="SSF51126">
    <property type="entry name" value="Pectin lyase-like"/>
    <property type="match status" value="1"/>
</dbReference>
<keyword evidence="6 10" id="KW-0378">Hydrolase</keyword>
<dbReference type="InterPro" id="IPR000070">
    <property type="entry name" value="Pectinesterase_cat"/>
</dbReference>
<reference evidence="12" key="2">
    <citation type="journal article" date="2023" name="Int. J. Mol. Sci.">
        <title>De Novo Assembly and Annotation of 11 Diverse Shrub Willow (Salix) Genomes Reveals Novel Gene Organization in Sex-Linked Regions.</title>
        <authorList>
            <person name="Hyden B."/>
            <person name="Feng K."/>
            <person name="Yates T.B."/>
            <person name="Jawdy S."/>
            <person name="Cereghino C."/>
            <person name="Smart L.B."/>
            <person name="Muchero W."/>
        </authorList>
    </citation>
    <scope>NUCLEOTIDE SEQUENCE</scope>
    <source>
        <tissue evidence="12">Shoot tip</tissue>
    </source>
</reference>
<comment type="catalytic activity">
    <reaction evidence="8 10">
        <text>[(1-&gt;4)-alpha-D-galacturonosyl methyl ester](n) + n H2O = [(1-&gt;4)-alpha-D-galacturonosyl](n) + n methanol + n H(+)</text>
        <dbReference type="Rhea" id="RHEA:22380"/>
        <dbReference type="Rhea" id="RHEA-COMP:14570"/>
        <dbReference type="Rhea" id="RHEA-COMP:14573"/>
        <dbReference type="ChEBI" id="CHEBI:15377"/>
        <dbReference type="ChEBI" id="CHEBI:15378"/>
        <dbReference type="ChEBI" id="CHEBI:17790"/>
        <dbReference type="ChEBI" id="CHEBI:140522"/>
        <dbReference type="ChEBI" id="CHEBI:140523"/>
        <dbReference type="EC" id="3.1.1.11"/>
    </reaction>
</comment>
<dbReference type="InterPro" id="IPR012334">
    <property type="entry name" value="Pectin_lyas_fold"/>
</dbReference>
<keyword evidence="5" id="KW-0134">Cell wall</keyword>
<dbReference type="Gene3D" id="2.160.20.10">
    <property type="entry name" value="Single-stranded right-handed beta-helix, Pectin lyase-like"/>
    <property type="match status" value="1"/>
</dbReference>
<dbReference type="EMBL" id="JAPFFI010000017">
    <property type="protein sequence ID" value="KAJ6355645.1"/>
    <property type="molecule type" value="Genomic_DNA"/>
</dbReference>
<reference evidence="12" key="1">
    <citation type="submission" date="2022-10" db="EMBL/GenBank/DDBJ databases">
        <authorList>
            <person name="Hyden B.L."/>
            <person name="Feng K."/>
            <person name="Yates T."/>
            <person name="Jawdy S."/>
            <person name="Smart L.B."/>
            <person name="Muchero W."/>
        </authorList>
    </citation>
    <scope>NUCLEOTIDE SEQUENCE</scope>
    <source>
        <tissue evidence="12">Shoot tip</tissue>
    </source>
</reference>
<evidence type="ECO:0000256" key="7">
    <source>
        <dbReference type="ARBA" id="ARBA00023085"/>
    </source>
</evidence>
<comment type="caution">
    <text evidence="12">The sequence shown here is derived from an EMBL/GenBank/DDBJ whole genome shotgun (WGS) entry which is preliminary data.</text>
</comment>
<keyword evidence="5" id="KW-0964">Secreted</keyword>